<feature type="region of interest" description="Disordered" evidence="1">
    <location>
        <begin position="329"/>
        <end position="358"/>
    </location>
</feature>
<feature type="compositionally biased region" description="Low complexity" evidence="1">
    <location>
        <begin position="557"/>
        <end position="568"/>
    </location>
</feature>
<dbReference type="InterPro" id="IPR024771">
    <property type="entry name" value="SUZ"/>
</dbReference>
<feature type="domain" description="SUZ" evidence="2">
    <location>
        <begin position="3"/>
        <end position="26"/>
    </location>
</feature>
<feature type="region of interest" description="Disordered" evidence="1">
    <location>
        <begin position="508"/>
        <end position="582"/>
    </location>
</feature>
<comment type="caution">
    <text evidence="3">The sequence shown here is derived from an EMBL/GenBank/DDBJ whole genome shotgun (WGS) entry which is preliminary data.</text>
</comment>
<evidence type="ECO:0000313" key="4">
    <source>
        <dbReference type="Proteomes" id="UP001152795"/>
    </source>
</evidence>
<sequence>MEGKKSKSIEEREEEYKKARSRIFNHGSLSSQSSASSKDGESILPGFTDVDSENEKSRSIEYSESVGDATVDMPQPAVRVLTNRSRSPDDLPKLALEVGSNMDASSSASSATLPTIGTDWNLDSSVLTRSVDTTTASIEGIPYITRNIPGTDGAGRANMVEMIPQLSPNQTGVLGGVVWTLPENQATYPPGQGPIFPAHEAAGGQMVGPDSFQPSAVGMQQGVAPTFFFPNQPTPAGPTYQGQPAPRQPTPPLQQSQGGFPSQILPVAAQFVNPATFFPRIYNQQDLEMLPTQQNNVPANAQGVMTPNTGSPSSNYQELNSQFTGMSISPAEQQENPGLTKQRGGSAFPPSSTQQFPSGQPLQFVVYRNISGAMVATPVSNHGQVNPAYVYPSPTPHAYTQQGYNAQVFNQVYPQQHFNQGFALGEQTLLTQRSGSHTPPPQSGPPLNTNPGFIQHVQAMPVTPSRPQVPTQVLNPGMLHARLMNPYGVQGQQVVHIPAGQQLFGYTQVPYGQNRPNLQQPPRYKPYAEKGNHKSNDVYIPESSNLRRPSPSDSPRGNTSSGQNRRSSGGSGKGHGKSDVQR</sequence>
<dbReference type="EMBL" id="CACRXK020009523">
    <property type="protein sequence ID" value="CAB4017384.1"/>
    <property type="molecule type" value="Genomic_DNA"/>
</dbReference>
<evidence type="ECO:0000256" key="1">
    <source>
        <dbReference type="SAM" id="MobiDB-lite"/>
    </source>
</evidence>
<feature type="compositionally biased region" description="Polar residues" evidence="1">
    <location>
        <begin position="349"/>
        <end position="358"/>
    </location>
</feature>
<name>A0A7D9J0E2_PARCT</name>
<proteinExistence type="predicted"/>
<feature type="compositionally biased region" description="Basic and acidic residues" evidence="1">
    <location>
        <begin position="526"/>
        <end position="536"/>
    </location>
</feature>
<feature type="compositionally biased region" description="Polar residues" evidence="1">
    <location>
        <begin position="329"/>
        <end position="339"/>
    </location>
</feature>
<feature type="region of interest" description="Disordered" evidence="1">
    <location>
        <begin position="1"/>
        <end position="67"/>
    </location>
</feature>
<feature type="compositionally biased region" description="Low complexity" evidence="1">
    <location>
        <begin position="28"/>
        <end position="37"/>
    </location>
</feature>
<organism evidence="3 4">
    <name type="scientific">Paramuricea clavata</name>
    <name type="common">Red gorgonian</name>
    <name type="synonym">Violescent sea-whip</name>
    <dbReference type="NCBI Taxonomy" id="317549"/>
    <lineage>
        <taxon>Eukaryota</taxon>
        <taxon>Metazoa</taxon>
        <taxon>Cnidaria</taxon>
        <taxon>Anthozoa</taxon>
        <taxon>Octocorallia</taxon>
        <taxon>Malacalcyonacea</taxon>
        <taxon>Plexauridae</taxon>
        <taxon>Paramuricea</taxon>
    </lineage>
</organism>
<accession>A0A7D9J0E2</accession>
<evidence type="ECO:0000259" key="2">
    <source>
        <dbReference type="Pfam" id="PF12752"/>
    </source>
</evidence>
<gene>
    <name evidence="3" type="ORF">PACLA_8A086942</name>
</gene>
<keyword evidence="4" id="KW-1185">Reference proteome</keyword>
<feature type="region of interest" description="Disordered" evidence="1">
    <location>
        <begin position="230"/>
        <end position="257"/>
    </location>
</feature>
<dbReference type="AlphaFoldDB" id="A0A7D9J0E2"/>
<feature type="compositionally biased region" description="Basic and acidic residues" evidence="1">
    <location>
        <begin position="1"/>
        <end position="18"/>
    </location>
</feature>
<feature type="compositionally biased region" description="Polar residues" evidence="1">
    <location>
        <begin position="510"/>
        <end position="520"/>
    </location>
</feature>
<dbReference type="Proteomes" id="UP001152795">
    <property type="component" value="Unassembled WGS sequence"/>
</dbReference>
<feature type="compositionally biased region" description="Polar residues" evidence="1">
    <location>
        <begin position="542"/>
        <end position="556"/>
    </location>
</feature>
<protein>
    <recommendedName>
        <fullName evidence="2">SUZ domain-containing protein</fullName>
    </recommendedName>
</protein>
<evidence type="ECO:0000313" key="3">
    <source>
        <dbReference type="EMBL" id="CAB4017384.1"/>
    </source>
</evidence>
<reference evidence="3" key="1">
    <citation type="submission" date="2020-04" db="EMBL/GenBank/DDBJ databases">
        <authorList>
            <person name="Alioto T."/>
            <person name="Alioto T."/>
            <person name="Gomez Garrido J."/>
        </authorList>
    </citation>
    <scope>NUCLEOTIDE SEQUENCE</scope>
    <source>
        <strain evidence="3">A484AB</strain>
    </source>
</reference>
<dbReference type="Pfam" id="PF12752">
    <property type="entry name" value="SUZ"/>
    <property type="match status" value="1"/>
</dbReference>